<dbReference type="InterPro" id="IPR046817">
    <property type="entry name" value="MmeI_N"/>
</dbReference>
<reference evidence="10 11" key="1">
    <citation type="submission" date="2018-08" db="EMBL/GenBank/DDBJ databases">
        <title>Recombination of ecologically and evolutionarily significant loci maintains genetic cohesion in the Pseudomonas syringae species complex.</title>
        <authorList>
            <person name="Dillon M."/>
            <person name="Thakur S."/>
            <person name="Almeida R.N.D."/>
            <person name="Weir B.S."/>
            <person name="Guttman D.S."/>
        </authorList>
    </citation>
    <scope>NUCLEOTIDE SEQUENCE [LARGE SCALE GENOMIC DNA]</scope>
    <source>
        <strain evidence="10 11">ICMP 4324</strain>
    </source>
</reference>
<name>A0A3M3FY36_PSESG</name>
<dbReference type="Pfam" id="PF20466">
    <property type="entry name" value="MmeI_TRD"/>
    <property type="match status" value="1"/>
</dbReference>
<dbReference type="InterPro" id="IPR050953">
    <property type="entry name" value="N4_N6_ade-DNA_methylase"/>
</dbReference>
<feature type="domain" description="MmeI-like target recognition" evidence="7">
    <location>
        <begin position="632"/>
        <end position="833"/>
    </location>
</feature>
<proteinExistence type="predicted"/>
<dbReference type="Proteomes" id="UP000276829">
    <property type="component" value="Unassembled WGS sequence"/>
</dbReference>
<evidence type="ECO:0000256" key="1">
    <source>
        <dbReference type="ARBA" id="ARBA00011900"/>
    </source>
</evidence>
<comment type="catalytic activity">
    <reaction evidence="4">
        <text>a 2'-deoxyadenosine in DNA + S-adenosyl-L-methionine = an N(6)-methyl-2'-deoxyadenosine in DNA + S-adenosyl-L-homocysteine + H(+)</text>
        <dbReference type="Rhea" id="RHEA:15197"/>
        <dbReference type="Rhea" id="RHEA-COMP:12418"/>
        <dbReference type="Rhea" id="RHEA-COMP:12419"/>
        <dbReference type="ChEBI" id="CHEBI:15378"/>
        <dbReference type="ChEBI" id="CHEBI:57856"/>
        <dbReference type="ChEBI" id="CHEBI:59789"/>
        <dbReference type="ChEBI" id="CHEBI:90615"/>
        <dbReference type="ChEBI" id="CHEBI:90616"/>
        <dbReference type="EC" id="2.1.1.72"/>
    </reaction>
</comment>
<dbReference type="PANTHER" id="PTHR33841:SF1">
    <property type="entry name" value="DNA METHYLTRANSFERASE A"/>
    <property type="match status" value="1"/>
</dbReference>
<keyword evidence="2 10" id="KW-0489">Methyltransferase</keyword>
<dbReference type="RefSeq" id="WP_122393616.1">
    <property type="nucleotide sequence ID" value="NZ_RBON01000205.1"/>
</dbReference>
<dbReference type="GO" id="GO:0032259">
    <property type="term" value="P:methylation"/>
    <property type="evidence" value="ECO:0007669"/>
    <property type="project" value="UniProtKB-KW"/>
</dbReference>
<dbReference type="Pfam" id="PF20465">
    <property type="entry name" value="MmeI_hel"/>
    <property type="match status" value="1"/>
</dbReference>
<dbReference type="EC" id="2.1.1.72" evidence="1"/>
<dbReference type="AlphaFoldDB" id="A0A3M3FY36"/>
<dbReference type="SUPFAM" id="SSF53335">
    <property type="entry name" value="S-adenosyl-L-methionine-dependent methyltransferases"/>
    <property type="match status" value="1"/>
</dbReference>
<evidence type="ECO:0000259" key="5">
    <source>
        <dbReference type="Pfam" id="PF20464"/>
    </source>
</evidence>
<comment type="caution">
    <text evidence="10">The sequence shown here is derived from an EMBL/GenBank/DDBJ whole genome shotgun (WGS) entry which is preliminary data.</text>
</comment>
<dbReference type="Gene3D" id="3.40.50.150">
    <property type="entry name" value="Vaccinia Virus protein VP39"/>
    <property type="match status" value="1"/>
</dbReference>
<feature type="domain" description="MmeI-like C-terminal" evidence="8">
    <location>
        <begin position="837"/>
        <end position="914"/>
    </location>
</feature>
<dbReference type="InterPro" id="IPR046820">
    <property type="entry name" value="MmeI_TRD"/>
</dbReference>
<evidence type="ECO:0000256" key="2">
    <source>
        <dbReference type="ARBA" id="ARBA00022603"/>
    </source>
</evidence>
<evidence type="ECO:0000259" key="6">
    <source>
        <dbReference type="Pfam" id="PF20465"/>
    </source>
</evidence>
<dbReference type="Pfam" id="PF20473">
    <property type="entry name" value="MmeI_Mtase"/>
    <property type="match status" value="1"/>
</dbReference>
<dbReference type="EMBL" id="RBON01000205">
    <property type="protein sequence ID" value="RMM66800.1"/>
    <property type="molecule type" value="Genomic_DNA"/>
</dbReference>
<dbReference type="Pfam" id="PF20467">
    <property type="entry name" value="MmeI_C"/>
    <property type="match status" value="1"/>
</dbReference>
<evidence type="ECO:0000313" key="11">
    <source>
        <dbReference type="Proteomes" id="UP000276829"/>
    </source>
</evidence>
<dbReference type="InterPro" id="IPR046816">
    <property type="entry name" value="MmeI_Mtase"/>
</dbReference>
<evidence type="ECO:0000256" key="3">
    <source>
        <dbReference type="ARBA" id="ARBA00022679"/>
    </source>
</evidence>
<protein>
    <recommendedName>
        <fullName evidence="1">site-specific DNA-methyltransferase (adenine-specific)</fullName>
        <ecNumber evidence="1">2.1.1.72</ecNumber>
    </recommendedName>
</protein>
<dbReference type="InterPro" id="IPR046818">
    <property type="entry name" value="MmeI_C"/>
</dbReference>
<dbReference type="GO" id="GO:0009007">
    <property type="term" value="F:site-specific DNA-methyltransferase (adenine-specific) activity"/>
    <property type="evidence" value="ECO:0007669"/>
    <property type="project" value="UniProtKB-EC"/>
</dbReference>
<feature type="domain" description="MmeI-like DNA-methyltransferase" evidence="9">
    <location>
        <begin position="329"/>
        <end position="609"/>
    </location>
</feature>
<keyword evidence="3" id="KW-0808">Transferase</keyword>
<feature type="domain" description="MmeI-like N-terminal" evidence="5">
    <location>
        <begin position="1"/>
        <end position="159"/>
    </location>
</feature>
<sequence>MNAVEIESAISELALQPFDTAEFPFAFLAAFGSKDTALKRLRAGNNNGSDMAGGVLLRNNIHIAVCEAGTVGKTLKALRASPATTKAKSKFILATDGQTLEAEELITGETITCEYLDFPNHFGFLLPLAGISTIKEIKDNPIDVRATSRLNKLYVELLNENPDWAKTERRADMNHFMARLVFCFFAEDTDIFIGDSLFTRTMERYSERDGSNTHQVLSEIFRAMNIKDVERTVAQPRLPSWANSFPYVNGGLFSGSTEVPRFTRMARTYLLHAGNLNWKKINPDIFGSMIQAVADDEERSALGMHYTSVPNILKVLKPLFLDDLCAQLQAAGDNKSKLLNLRKRMARIRVFDPACGSGNFLVIAYKHMRDIEAEINRRRGESNNKSEIPLTNFRGIELRDFPAEIARLALIIAEFQCDVLYRGQQDALAEFLPLNAQNWIVCGNALRLDWLSICPPTGTGVKVLADDLFGTPLNQTEIDFENEGGETYICGNPPYLGSRDQKDEQKADLQTLFDKRVQNWKSLDYVAGWFIKAADYGTKTRSAAAFVSTNSICQGLQVPTLWPEIFANGRQIEFAHTSFRWTNLASHNAGVTVVIIGITTQPRNPRRLFTLDNLGQTIERQCAHINAYLAAGDSVIVDKISRPLGTQSEMTFGNTPIDGGHLLLSRDERDALQLTPAQQGRFIRRIYGSAEFIRGLERYCLWIEDHHLAEAQTIPPIAQRLRDVRNIRLNGGKTARDIAERPHQFQRMYFGKHSTLIVPSVSSETREYLPCGYAPAGTIVSNLAFALYDAPLWNMALIASRLHLVWIGTVCGKMKTDFHYSNTLGWNTFPVPLLTEQNKTDLTRCAEDILFAREAHFPATIADLYAPDAMPDNLRHAHERNDEVLERIYIGRRFRNDTERLEKLFDLYIKMTADTTKAASTKPRGRKA</sequence>
<feature type="domain" description="MmeI-like helicase spacer" evidence="6">
    <location>
        <begin position="172"/>
        <end position="253"/>
    </location>
</feature>
<dbReference type="InterPro" id="IPR046819">
    <property type="entry name" value="MmeI_hel"/>
</dbReference>
<evidence type="ECO:0000259" key="7">
    <source>
        <dbReference type="Pfam" id="PF20466"/>
    </source>
</evidence>
<dbReference type="InterPro" id="IPR029063">
    <property type="entry name" value="SAM-dependent_MTases_sf"/>
</dbReference>
<dbReference type="Pfam" id="PF20464">
    <property type="entry name" value="MmeI_N"/>
    <property type="match status" value="1"/>
</dbReference>
<organism evidence="10 11">
    <name type="scientific">Pseudomonas savastanoi pv. glycinea</name>
    <name type="common">Pseudomonas syringae pv. glycinea</name>
    <dbReference type="NCBI Taxonomy" id="318"/>
    <lineage>
        <taxon>Bacteria</taxon>
        <taxon>Pseudomonadati</taxon>
        <taxon>Pseudomonadota</taxon>
        <taxon>Gammaproteobacteria</taxon>
        <taxon>Pseudomonadales</taxon>
        <taxon>Pseudomonadaceae</taxon>
        <taxon>Pseudomonas</taxon>
    </lineage>
</organism>
<evidence type="ECO:0000256" key="4">
    <source>
        <dbReference type="ARBA" id="ARBA00047942"/>
    </source>
</evidence>
<evidence type="ECO:0000259" key="8">
    <source>
        <dbReference type="Pfam" id="PF20467"/>
    </source>
</evidence>
<dbReference type="PANTHER" id="PTHR33841">
    <property type="entry name" value="DNA METHYLTRANSFERASE YEEA-RELATED"/>
    <property type="match status" value="1"/>
</dbReference>
<evidence type="ECO:0000313" key="10">
    <source>
        <dbReference type="EMBL" id="RMM66800.1"/>
    </source>
</evidence>
<gene>
    <name evidence="10" type="ORF">ALQ73_04077</name>
</gene>
<evidence type="ECO:0000259" key="9">
    <source>
        <dbReference type="Pfam" id="PF20473"/>
    </source>
</evidence>
<accession>A0A3M3FY36</accession>